<dbReference type="GO" id="GO:0030574">
    <property type="term" value="P:collagen catabolic process"/>
    <property type="evidence" value="ECO:0007669"/>
    <property type="project" value="TreeGrafter"/>
</dbReference>
<dbReference type="OrthoDB" id="247526at2"/>
<dbReference type="GO" id="GO:0030198">
    <property type="term" value="P:extracellular matrix organization"/>
    <property type="evidence" value="ECO:0007669"/>
    <property type="project" value="TreeGrafter"/>
</dbReference>
<dbReference type="PROSITE" id="PS50268">
    <property type="entry name" value="CADHERIN_2"/>
    <property type="match status" value="2"/>
</dbReference>
<dbReference type="GO" id="GO:0008270">
    <property type="term" value="F:zinc ion binding"/>
    <property type="evidence" value="ECO:0007669"/>
    <property type="project" value="InterPro"/>
</dbReference>
<feature type="region of interest" description="Disordered" evidence="9">
    <location>
        <begin position="3950"/>
        <end position="3981"/>
    </location>
</feature>
<keyword evidence="7" id="KW-0862">Zinc</keyword>
<dbReference type="InterPro" id="IPR002126">
    <property type="entry name" value="Cadherin-like_dom"/>
</dbReference>
<feature type="region of interest" description="Disordered" evidence="9">
    <location>
        <begin position="1"/>
        <end position="25"/>
    </location>
</feature>
<sequence>MNKRQLRRRTLRDNLKTRRDSSRKLHHETLERRELLAAELMDVAFAPGTPQADIDRWYQQRALDTAGQGQQAANLGTADARWRTSASGASPDIGDAATITWSIVPDGTSVTGLATNETSDLIAFLDGIYGNGGATATDPVESRPWFGLIQQSFDAWENVSGIDFVYEPNDDGAAQGGSGPGLLGTRGDIRIGGGDNSANPTNLAFAQLPVNGGNFGLDGDMVVNTSSGFYAANSDGPTGLNLGLRNTLAHEIGHAVGISHVIPDQTGTALMEPTVPLSIDGPQHDDILGAQTLYGDVNGDNDIQTHATPIGTLSSSIASVSGVSIDNETDVDWYSFEATAGQFFGMSLTPDGEVYDIGPQNGVVSTVDSRRNSDLRFDVFDPLGNLVTSQSSQTLGATEAAFAVPLSASGTYTVSVSGASPLGPATGTVTPTQLYTLSLSEEIFTGPQLIAIRPDADGLLNDGDTLNVAPSEFNLFFKGGAGLDESTINSDTIKLVRSGGDGVFGNSDDVEVSLGFVGLNNPGSTDPTDLAHIVLRPASSAGFNSKSDTNQFPDDFYQIQIIGDGASTLSNLAGEAVNNGNNLITNFHLDRGALVVSVVPQPVTRSGNTLSQDNKVIEVYFDNQELEQADAENVNFYRLYDADTKSPAAESTPSSVVYDAANNKATLTFTNDIPEGSFRLDIGQAVDSDPLVNDRGNLGVNDISVSFDTAIPLGTVNAGALADTSIRLAGRIEPQTSIALPPLPGGEDDPGHREIQREQHVASTGTTPTIPTAIRTVQYHFPLVLGEFVSGDPNNPGQYLNLITETEKQIVRDIFEIYAKESGFEFIESTNEIGLSIGKGDLRALDSDIGPNDGVAGLGGPGRVVLNGTGFNQSNRFYGDGFTGVMFHEIGHALSLSHAYDQPAVQGQGPIANEVLPGDNDILHLQRISAPNSTDIDVYSFSLPTAGRLSAEIFAERLTLADDLKEPSLLNSALSLYRFDTTTGDRVLVARNDQYFGADAFLDIELESGTYFIGVSSAGNTAYDLNVPNSGFGGTTDGEYELALNFKPDAVAELRDTRGTALDGDADGTPGGVHQFWFQSTAPGNTIFVDKLADTLQAPGQGLGTLASPFESISQGLEAAAARVGTSITSPTIVRIVGNGGLDGDVSTLADNRAYLVGTAIGGATLPDGAEFRVPAGVTVMLDAGTLIKMRKANIDAGSTAAGINRAGGSIQVLGTPTHSVFLRSYHDDTAGGNSDGGITTPDAGDFGGIVFRDDSDREANGIFLNHVNHADIKHGGGKVFVDSNELTFTSIHITNARPTLSYNLISEGATSAISASPDSFDDSLRRIGPDIQGNYLVGNSINGLAIRIDTPSGSGLTKLQVSGRFDDTDITHVLSENLIIAGGSGGAIVDGSGNLVARPAGRLQIDPGVVIKLNRSRIEVERGAGTLIAEGTVGRPVVFTAQDDKRYGGSGSFDTNQSPNSVAQPAAWGGLYFGEGTSGSIDQAIITFGGGNTGIEGSDFPFNALEIHQSDVRVVNSLFQDNAATSAVSDSRRNGRGSNGVSTIYVRGAQPVLINNTIKNNEGTPISINANSMLAEIQRDYGRATGPAEPFTLFDDNYGPLIRLNSLENNGGSNGAVNGMLVRGEEVTVESVWDDTDMVHVLQNEVSVDNLHTLGGLTLQSSNSESLVIKLSGADAGFTATGTPAEIIDRIGGTIHVLGTVGHPVIFTSVNDDSVGAGFTPSGIVNRNTNNSVGTTTGTPGDWRGLVFDEYSNDRNVAIVRELENPLTNRQNVNGTPTQAQNIGVLAPNIASAATPTPAQKSGDDNRRLGFEIHGFISPDDGSDTDVYSFTGTNGTPIWIDIDRTDSTHDLVIELIDATSGISLVSSSGPDQFGGVGAATLTQNILRGGDYYSQNYRDPGFYYVLNQPNAAIGTEGTFFIRVSSKTAAAGNEQSRGKYQLQIRTQQLDEFPGSTVRFSDIRFADTGIDVRGLPAHSPLIAEAGEVLAANGSDVNDSFANASTLVNLLETDAAAIGLSGALGSETDVDWYQFDLDQTGVQVIGGVNDGAGAIAVVLDIDYADGAVSADTTVAVYDQNQRLVYIGRESDITDDQRPDGVLSVNDLTRGSLAKKDSYIGPIHLTPGLGGQTYYVAVMSNRQQPSALNGIFQSSVSNATAQTRLEPVNSVTRIVEDHLGLVGYNSNGVTISPTTGALFDVTNPNTEIQGLTLGDVGLYVATDVAGNTGQAGANDSLYTYNPFTGGTYVTRVSTNISTGGSGFDDVQDIVVRSDGRMFGYQRQIPNQPLNQPNFSVPDRVGQLVEIDPATGQVIAGSQSNDNIAGPVIGTAGLTVPNTATLADNIGTHLERADEFTLSDEVDAFTFERRDQGGPADAPVPIYDTYFSVRESDIASRLYRGDGDGNAAPVNAGANPDYGVIGDIQPAGVTFATQTFEAIQPVPMAPPNISEIRIKSRDAGSVGNFRLEFATRPNNLNMVVGANIDFDANTGVSTRVITLTIGAVLNNMGMITNAPSAAAITHAINSHPTAKTWVTAIIAGGNQNAPFGDGADGIPAIGFTPSATTTVVGSDGFDPYGPLRGRVTGLSFGGYDGSGNHTGPLYGVTTAGELITIDPDTAEVTNILESGDAFGVENLDFQGLSLGPQSVEGGRYRNTLFAVTGDGEIVAFNTATQLSDPVFDTDVVTQTITVAGGTPNVGYFTITSDAGTGADPRARFTTVPIADDAPATLTVNESQILDTTGYSSVTSGLQSTFTLSLVDDQGAITSLSANNTNNNNPVNVISATDTIIPVESVAGFPAPGVTGTPFVIQIDNEQMRVTTVGSNSLTVDRGWNGTTAVSHDDTATVFEIVKTELAVPASIPSNGSTLSASIDDQNTSTVVPVANASPFSIGDIIRIGDEEMIVNGVSLIPSQLTVSRGVGGTTSTHHNPTSVAPSSTPTAVTIVSDTLSVQDALPFALADRLRIGNEDMRILSFNTGFNTVRVVRGVNGTALGAHAAGTATFKLDTTAPIDINATLTTVQAAIEALPSVGSGNVLVEGGRLSGDAFDTDDVLTTADLTRNPETITFLGDLKGKDLQPLTTDTTNLVGDEIQTISLDTNINHGNFRLDFYPSTGGVQTTADIPFDASASQVQQALESLSSIGVGNVVVTGSQLPGGPLSVQFVNELGDQDVNQLVVDRGALNDFEVHTITLAGTPISGDYRLSINDAANGIFGTTNPISFDATAAQVQTAIINGVPALNNTNVVVTGGPSPTTPFSVQFIGNLAGNHVTPFRLAEDDNTLAPLTDNGVSFDVRAVAPNTVQKLELSNITSFGSFQLTLSDPNLGTGTTANLQYNATATQVQNALQGALPQLAGNLNVTGGPVHTTPILIEFTNELAGLPVAQIQVVGAPAFTPAATLSTSMDQFAIVSARNEIQSIELTGTPTGGTFRLTLNDPANGFFNAQSDLIDFNADAAAIQAALISGIPDLATGGANNIFVEGGPVDSAPIRIEFIRGLSRVEIAEFTVEFVDNLLLPPTQNTVEIVEVQAAANPLSINEIQQIVLTGANATAGQFTLSLEVPAEQGATLNARVVKTSSVINYNDNAVQIVNKIVAGIPELAGQILVTGGPLSQANTNGPAITIEFINDYAGFDVSLFDLAITTAVAPGGASIDLSTPRNSVPQTPTIGTTRDGIEVFAPITEENDGVLSVFDALDALPNLGVNGAGVSNIRVSGDLQNPGSTVSFADNLATVDVNDFNINNFLMQNVPPFVSDVPAPYNGTNTTIAFLSNTSSISDGFADSPIMTIDGYESGPNQGNQRPIGLAFSPFDFNLWHPTTRRGNDAGHGINFADDLSRSPGNPDVVISLDGVSDDRRFKESAGGVSLYFGLEPWLRNELVGSESYLTYTDGVNAQLGIASTAIHQDLSSNPAIVTGVGETGTGSYNLPGGAAGSIKSQSFDLTGSEATDRPTLYFNYYLETENHSGSTRNSDGNNPFRDSARVWASRDGKADDDPTKEWELLATNNSTLSADNVSDSPGTSELGSFLSHLSDAGLQSSNPRSTTQQIRQELFDNSSQWRQARVDLSTFAGEADVQLRFDFATSGAMNDPTLNSGASGNIDGTFGEFSDNERSIRGLANQFEGFYIDDIVVGFAERGEMVTGASGDSGITDLNASARTNNTDPFRGASILSGPYQLEIRRTGEYQNWRSTAQNTSVGVTYDTNDRHIIDLTEVATVDFESAGFPSNTPIDATQINGVPGFGGVIPVFTRTTTNPQTGAWSLEASNPYSAYQVTTTQLGGSATEAGVIEFTYSVDTSIDPDVDDGMYFLIDGVPQNLVAPDPDFPNSSDSLLAKGELSYRTVRFNLPSGPHTLTWVFDGTFGTGTAFIDNIVLLQGGTGLLADSNREREQGQFVIESNFITDSANRGINVQPGQEQGTLGGVSHPGSLINFPQTNADRLVPGIVITNNVVVGSGTGIRFAGETTSNPQRPVPFGRIVNNTLSGVSRSGTGVEIAGIASPTLMNNLFTDLGTSIVNNSTAVANSSEAPIIRSNFFQSNNNDPNLGTAFIDAGNTGSPFVDAANRNYYPVDGSAAIDSGQDNEQDRADYKTFKVELGIPESAIIAPTRDVYGQLRIDGSGSPSGGGSSVFIDRGAVDRSDEDAPFAVILNPLDDNAVDRDPNETIVHMTDSLLENFRILLGDGRGPNSPFEGTGVDGLTVNDPSDPNVSRRAVKIEQDGIQLEQGVDYELGYNELSGVLLLTPLSTLWEKSSVYKISLDNTQIADRAGNRLRPNQPDATTEFVIIIPEVDIDFGDAPASYGSLLDDNGARHAGINENTPRFGTYLDGEPDSAGVGTDDLPSVVTVDGNVQDTGSGPFAINNVAGTTTVVLSSMPSVGDNLQVGANGRSINYEFVLTGATASAGRVPVYYEATDTLAEITAALTTVMQSTLPAQNVQASVNQADSAVAELTIVGLDDEDGILIGQAIVDGIPVDGLFLDPEWNPGVDSPEEQILSYLNPLSADGAELVINTTGGGFLDLWIDFNDDGDFLDIDERVLTRSLVLDGENRILIATPAMPGVLPGGEGTSELTWARFRISPNGSPSHDGLVVGGEVEDYQVRVAAARTPEPGIGGDQFGFAEGLLEDTAFTVDGLVSTIDGTVAIGDNDEFNGAENTSFVLEDDVSNGTLVFGDDGSIDYTPDPEFYGFDYFTYRIEGTQKVDVNGTIVDLPVRSSRVGTVTLTVNAVNDPPTAENKDDSTTITTEPTDTNTSTALTFTADQLLQGATPHADVAALGNTSTIRNPYNESEQILKVIQIAVLDATGTSTPVIAAANMADPLTPNNGTYTATTHINGTAGYVPAGTVTVTAFDGKVTMVVYQPNDDYNDSNPFAAGGALSSDQFVYTVADDGRSSLPDGSLASPQPAPKTVDAMVTLHVRPQNDSPTAVADSIDSVTFVGRPLLEDVEFAIPRSFLLANDFAGVTTTDDESTGINDGFLSIVTDAGTDPLFPTDFQAYPLTTAQGGTVTIDPISGDLIYKSAQDYYGPDSFEYFIVDQGVSISADGTSVVQPKYHSATVSLVVDPVNDAPSAADKSYTVTEDIRTPLVITNADLIVGATGHAAPALGAPFDESIQDAPNTNVTEVVIGGVAVNAANVSTFTLPLPTSTDPANPRGYVTAISFTAGGILDQLEYLPAENYNSDNPLVAGVRSFDSLTFYVTDDDNAVLPQGGNAIVTPEKSTVPATVTINVTPQNDAPVPDDDIVATGNANWTAFSSDNPTEDQAITIPLAFLLDGDTNGPAVAPINTQGLGLPANDELDLTNDVSPLVLDSFDLVTAEGGTVELLPSGDLLYTPPANVFGLDTFVYTVIDAGINEDVSGNRVVTPLTSPATISILLDPVNDPPTSENRFFDDTTNSEDDVIAFSKDDLLFNAFTPPAVASDADPAPVSPFNEDDQDLHIVVITVAGETIDAGTPANHAELDVSGTGQIVRSIGASGSEFEFNFTDGKFTNGFFRPGPDYNSRTPFAPIESFTFVIEDDDNGSTFVPGSTQIYSPAPAPTYDLPALRSTPVTVNFALAAVNDEPTFQNAQRTINFLEDDFNSEIVVTPWATDIYPGNVTSLDEDQRESVLFTFAPGMSVIDAGLFRLDPIINVDPISREATLLLYPSPDAVGTATVVMEVRDVDNVTPGFVPQVRFETFTVNVQPVNDAPVVDLTTVTTSADDGQSPPDEAYSVLSDGRITYTLKEDNTTTNGNTSPYYIPLRQDGSATGYSPIGLLDVFRVGPSNEADGTVGGSQTLQLSSFPTQTVQGGSLTPVFDGTGELIGLNYLPPVDDNNRVGQDDTFIYAATDTNTAGQTYNLQTGLLEQDPLTVFNQVRFNLLPVNDAPVFGVSTTEVDATEDSGLQTINGYALNIAPARSTATDETSTTIGQTTSFQLTPTNFTAPISSLFSVAPSIDATSGALTFQSAPDVFGAYTFDVVLIDSGADDNARGDINRSVVRSLTIDIAPVNDLPTAGNRTFESNTYVEDVDISFTKDQLLNGFSPIAVPSDSTPVPIAPFDETDQNLKIVAFATGSESIDAGRPENHSELDANGTGTITLSSGSFGGTFEFSFANGDFTSGVYRPGPDYNGRTPFASAEVFSFVIEDEDNANTAAPGTTQVYDLPAARSEPVTVEFKLKSVNDPVTFENALSVVNVLENDNNLPVIVRPWATEVYPGNRTSLDELQRETVVFTYLPSQSTVPAGLFRLPPEISVNPTTRQASLTVHPSPDVIGTATIVMQVQDADTVTPGFVPETQLVTLTVNVRPVNDAPVIDLGNINTSDDDGNSPVNEAYSVASNGTITYTLKEDNTSSGGVTSEYKIPLRSSGTGYQPIGLLDVFSVGPENESDGSEGGSQVLNLSNFPSQTSQGGSLELRADSNGDMALFYTPPTDDNNTIGLDDSFIYVVSDSNVDGQTYNPFNSQLEADPLTRSNEVRFNLLPVNDQPVFEVSTNEVRTAEDATIQNVAGFAFNIAAGSPTATDENSFANGQSKAFTLNLTNSSEPVSTFFSVAPRIDANTGVLTYQPAADVFGKFVFNVVLDDDGTDDVVRGDIDKSITQILTIDVRPQNDAPVINAAAVGSLSFDTKEGETLVIAASGASVQGDLLGAFDAGPTNESADIAPAPGGNQSITLGSVPTTTVEGGTLTPLTDTNGNVTDYRYTPPIGFVGQDSFSYEIVDNGETVLIGSTGTPIPDAQTLVVNITIDVAAVNNGPTFTGGDDIVLEEDAGAISIPNWVTGLLPGPAGAADEIANQQITSISIVKVGGDNVLVADPIAVRSGDALTLQFETAAEASGLAMYELILVDNGPNDPGNNDVNTTRHPFQVVVGIDNDPPTFTAGPNVTVVESSGPYTALWATNILPGPANESDQEVERFELTVPADKAVLFSSLPAIDPSTGILTFTPATFASGVIDVQVVAVDDLSERSVPPVTLQITITPVNDVPTPFDDNISTDEDTVLQIEPSDLLANDTDPDTPFDPSETIVITSTLAATSTLGAALSFDNSGNIIYDPTNSVALQAMSPTDSLQDEFVYFVTNPDAPGSPAEQPATVTLTVQGLNDRPDVQPDSASVFPGQSVEIDVVGQPGDPGQDTDRDGEIDRNSIIVTLQPANGSVRLNPSGTLTYTAQEGFTGSDTFSYTVADNLGQQSVPTKVTINVSDFPFANPDVGGNVDAEAGESFVLDVLSNDRGDLDLSSILIDTSPQNGTVDVQADGTLLYTPSERFNGQDTFSYTVADNQGRRSAPGFVTVPNVASGRQNPANFSDVNADGDVTPDDALRVINKLARDGRDSNGIVLPNGIPIAAGDMGPDYWDANGSQSITPADILYVLIQLAENAANDPNAEFVQPSGEFVPTDRIDVGTNLNRNGDTFEPAMSVEDSTDKVVGASTLEPAIDTEWIDLIAEEEESTDDDVSAIDAALSNLF</sequence>
<dbReference type="NCBIfam" id="NF012211">
    <property type="entry name" value="tand_rpt_95"/>
    <property type="match status" value="2"/>
</dbReference>
<evidence type="ECO:0000256" key="4">
    <source>
        <dbReference type="ARBA" id="ARBA00022723"/>
    </source>
</evidence>
<feature type="region of interest" description="Disordered" evidence="9">
    <location>
        <begin position="69"/>
        <end position="89"/>
    </location>
</feature>
<dbReference type="InterPro" id="IPR010221">
    <property type="entry name" value="VCBS_dom"/>
</dbReference>
<name>A0A517NRD4_9BACT</name>
<dbReference type="Gene3D" id="2.60.40.3440">
    <property type="match status" value="2"/>
</dbReference>
<keyword evidence="8" id="KW-0482">Metalloprotease</keyword>
<feature type="domain" description="Cadherin" evidence="10">
    <location>
        <begin position="6042"/>
        <end position="6145"/>
    </location>
</feature>
<comment type="cofactor">
    <cofactor evidence="1">
        <name>Zn(2+)</name>
        <dbReference type="ChEBI" id="CHEBI:29105"/>
    </cofactor>
</comment>
<dbReference type="NCBIfam" id="TIGR01965">
    <property type="entry name" value="VCBS_repeat"/>
    <property type="match status" value="1"/>
</dbReference>
<dbReference type="InterPro" id="IPR006626">
    <property type="entry name" value="PbH1"/>
</dbReference>
<dbReference type="SMART" id="SM00710">
    <property type="entry name" value="PbH1"/>
    <property type="match status" value="9"/>
</dbReference>
<proteinExistence type="inferred from homology"/>
<dbReference type="GO" id="GO:0007156">
    <property type="term" value="P:homophilic cell adhesion via plasma membrane adhesion molecules"/>
    <property type="evidence" value="ECO:0007669"/>
    <property type="project" value="InterPro"/>
</dbReference>
<evidence type="ECO:0000256" key="3">
    <source>
        <dbReference type="ARBA" id="ARBA00022670"/>
    </source>
</evidence>
<dbReference type="PANTHER" id="PTHR10201:SF291">
    <property type="entry name" value="MATRIX METALLOPROTEINASE 1, ISOFORM C-RELATED"/>
    <property type="match status" value="1"/>
</dbReference>
<dbReference type="SUPFAM" id="SSF55486">
    <property type="entry name" value="Metalloproteases ('zincins'), catalytic domain"/>
    <property type="match status" value="2"/>
</dbReference>
<dbReference type="GO" id="GO:0004222">
    <property type="term" value="F:metalloendopeptidase activity"/>
    <property type="evidence" value="ECO:0007669"/>
    <property type="project" value="TreeGrafter"/>
</dbReference>
<feature type="compositionally biased region" description="Polar residues" evidence="9">
    <location>
        <begin position="3950"/>
        <end position="3960"/>
    </location>
</feature>
<dbReference type="Pfam" id="PF17963">
    <property type="entry name" value="Big_9"/>
    <property type="match status" value="2"/>
</dbReference>
<dbReference type="Gene3D" id="3.40.390.10">
    <property type="entry name" value="Collagenase (Catalytic Domain)"/>
    <property type="match status" value="2"/>
</dbReference>
<gene>
    <name evidence="11" type="ORF">K239x_16400</name>
</gene>
<evidence type="ECO:0000256" key="6">
    <source>
        <dbReference type="ARBA" id="ARBA00022801"/>
    </source>
</evidence>
<dbReference type="Pfam" id="PF17803">
    <property type="entry name" value="Cadherin_4"/>
    <property type="match status" value="1"/>
</dbReference>
<dbReference type="InterPro" id="IPR018247">
    <property type="entry name" value="EF_Hand_1_Ca_BS"/>
</dbReference>
<keyword evidence="5" id="KW-0732">Signal</keyword>
<keyword evidence="4" id="KW-0479">Metal-binding</keyword>
<evidence type="ECO:0000256" key="9">
    <source>
        <dbReference type="SAM" id="MobiDB-lite"/>
    </source>
</evidence>
<dbReference type="InterPro" id="IPR006026">
    <property type="entry name" value="Peptidase_Metallo"/>
</dbReference>
<dbReference type="Pfam" id="PF20009">
    <property type="entry name" value="GEVED"/>
    <property type="match status" value="1"/>
</dbReference>
<evidence type="ECO:0000256" key="1">
    <source>
        <dbReference type="ARBA" id="ARBA00001947"/>
    </source>
</evidence>
<reference evidence="11 12" key="1">
    <citation type="submission" date="2019-02" db="EMBL/GenBank/DDBJ databases">
        <title>Deep-cultivation of Planctomycetes and their phenomic and genomic characterization uncovers novel biology.</title>
        <authorList>
            <person name="Wiegand S."/>
            <person name="Jogler M."/>
            <person name="Boedeker C."/>
            <person name="Pinto D."/>
            <person name="Vollmers J."/>
            <person name="Rivas-Marin E."/>
            <person name="Kohn T."/>
            <person name="Peeters S.H."/>
            <person name="Heuer A."/>
            <person name="Rast P."/>
            <person name="Oberbeckmann S."/>
            <person name="Bunk B."/>
            <person name="Jeske O."/>
            <person name="Meyerdierks A."/>
            <person name="Storesund J.E."/>
            <person name="Kallscheuer N."/>
            <person name="Luecker S."/>
            <person name="Lage O.M."/>
            <person name="Pohl T."/>
            <person name="Merkel B.J."/>
            <person name="Hornburger P."/>
            <person name="Mueller R.-W."/>
            <person name="Bruemmer F."/>
            <person name="Labrenz M."/>
            <person name="Spormann A.M."/>
            <person name="Op den Camp H."/>
            <person name="Overmann J."/>
            <person name="Amann R."/>
            <person name="Jetten M.S.M."/>
            <person name="Mascher T."/>
            <person name="Medema M.H."/>
            <person name="Devos D.P."/>
            <person name="Kaster A.-K."/>
            <person name="Ovreas L."/>
            <person name="Rohde M."/>
            <person name="Galperin M.Y."/>
            <person name="Jogler C."/>
        </authorList>
    </citation>
    <scope>NUCLEOTIDE SEQUENCE [LARGE SCALE GENOMIC DNA]</scope>
    <source>
        <strain evidence="11 12">K23_9</strain>
    </source>
</reference>
<evidence type="ECO:0000256" key="8">
    <source>
        <dbReference type="ARBA" id="ARBA00023049"/>
    </source>
</evidence>
<feature type="region of interest" description="Disordered" evidence="9">
    <location>
        <begin position="5206"/>
        <end position="5230"/>
    </location>
</feature>
<dbReference type="GO" id="GO:0005509">
    <property type="term" value="F:calcium ion binding"/>
    <property type="evidence" value="ECO:0007669"/>
    <property type="project" value="InterPro"/>
</dbReference>
<evidence type="ECO:0000256" key="5">
    <source>
        <dbReference type="ARBA" id="ARBA00022729"/>
    </source>
</evidence>
<dbReference type="GO" id="GO:0006508">
    <property type="term" value="P:proteolysis"/>
    <property type="evidence" value="ECO:0007669"/>
    <property type="project" value="UniProtKB-KW"/>
</dbReference>
<dbReference type="PROSITE" id="PS00018">
    <property type="entry name" value="EF_HAND_1"/>
    <property type="match status" value="1"/>
</dbReference>
<dbReference type="PANTHER" id="PTHR10201">
    <property type="entry name" value="MATRIX METALLOPROTEINASE"/>
    <property type="match status" value="1"/>
</dbReference>
<feature type="compositionally biased region" description="Low complexity" evidence="9">
    <location>
        <begin position="5219"/>
        <end position="5230"/>
    </location>
</feature>
<dbReference type="Gene3D" id="2.60.120.380">
    <property type="match status" value="4"/>
</dbReference>
<feature type="compositionally biased region" description="Basic and acidic residues" evidence="9">
    <location>
        <begin position="3965"/>
        <end position="3981"/>
    </location>
</feature>
<evidence type="ECO:0000259" key="10">
    <source>
        <dbReference type="PROSITE" id="PS50268"/>
    </source>
</evidence>
<keyword evidence="3" id="KW-0645">Protease</keyword>
<evidence type="ECO:0000313" key="12">
    <source>
        <dbReference type="Proteomes" id="UP000319817"/>
    </source>
</evidence>
<dbReference type="InterPro" id="IPR011050">
    <property type="entry name" value="Pectin_lyase_fold/virulence"/>
</dbReference>
<keyword evidence="6" id="KW-0378">Hydrolase</keyword>
<accession>A0A517NRD4</accession>
<dbReference type="EMBL" id="CP036526">
    <property type="protein sequence ID" value="QDT09690.1"/>
    <property type="molecule type" value="Genomic_DNA"/>
</dbReference>
<protein>
    <submittedName>
        <fullName evidence="11">Matrixin</fullName>
    </submittedName>
</protein>
<dbReference type="RefSeq" id="WP_145417282.1">
    <property type="nucleotide sequence ID" value="NZ_CP036526.1"/>
</dbReference>
<dbReference type="SUPFAM" id="SSF51126">
    <property type="entry name" value="Pectin lyase-like"/>
    <property type="match status" value="1"/>
</dbReference>
<dbReference type="SMART" id="SM00235">
    <property type="entry name" value="ZnMc"/>
    <property type="match status" value="1"/>
</dbReference>
<feature type="compositionally biased region" description="Basic residues" evidence="9">
    <location>
        <begin position="1"/>
        <end position="10"/>
    </location>
</feature>
<evidence type="ECO:0000313" key="11">
    <source>
        <dbReference type="EMBL" id="QDT09690.1"/>
    </source>
</evidence>
<evidence type="ECO:0000256" key="2">
    <source>
        <dbReference type="ARBA" id="ARBA00010370"/>
    </source>
</evidence>
<keyword evidence="12" id="KW-1185">Reference proteome</keyword>
<dbReference type="InterPro" id="IPR045474">
    <property type="entry name" value="GEVED"/>
</dbReference>
<comment type="similarity">
    <text evidence="2">Belongs to the peptidase M10A family.</text>
</comment>
<feature type="domain" description="Cadherin" evidence="10">
    <location>
        <begin position="6942"/>
        <end position="7067"/>
    </location>
</feature>
<dbReference type="InterPro" id="IPR040853">
    <property type="entry name" value="RapA2_cadherin-like"/>
</dbReference>
<dbReference type="Proteomes" id="UP000319817">
    <property type="component" value="Chromosome"/>
</dbReference>
<dbReference type="GO" id="GO:0016020">
    <property type="term" value="C:membrane"/>
    <property type="evidence" value="ECO:0007669"/>
    <property type="project" value="InterPro"/>
</dbReference>
<evidence type="ECO:0000256" key="7">
    <source>
        <dbReference type="ARBA" id="ARBA00022833"/>
    </source>
</evidence>
<dbReference type="InterPro" id="IPR024079">
    <property type="entry name" value="MetalloPept_cat_dom_sf"/>
</dbReference>
<feature type="compositionally biased region" description="Basic and acidic residues" evidence="9">
    <location>
        <begin position="11"/>
        <end position="25"/>
    </location>
</feature>
<organism evidence="11 12">
    <name type="scientific">Stieleria marina</name>
    <dbReference type="NCBI Taxonomy" id="1930275"/>
    <lineage>
        <taxon>Bacteria</taxon>
        <taxon>Pseudomonadati</taxon>
        <taxon>Planctomycetota</taxon>
        <taxon>Planctomycetia</taxon>
        <taxon>Pirellulales</taxon>
        <taxon>Pirellulaceae</taxon>
        <taxon>Stieleria</taxon>
    </lineage>
</organism>